<dbReference type="Proteomes" id="UP001176517">
    <property type="component" value="Unassembled WGS sequence"/>
</dbReference>
<evidence type="ECO:0000256" key="1">
    <source>
        <dbReference type="ARBA" id="ARBA00022614"/>
    </source>
</evidence>
<feature type="compositionally biased region" description="Polar residues" evidence="3">
    <location>
        <begin position="626"/>
        <end position="636"/>
    </location>
</feature>
<dbReference type="SMART" id="SM00369">
    <property type="entry name" value="LRR_TYP"/>
    <property type="match status" value="2"/>
</dbReference>
<feature type="compositionally biased region" description="Basic and acidic residues" evidence="3">
    <location>
        <begin position="998"/>
        <end position="1007"/>
    </location>
</feature>
<reference evidence="4" key="1">
    <citation type="journal article" date="2023" name="PhytoFront">
        <title>Draft Genome Resources of Seven Strains of Tilletia horrida, Causal Agent of Kernel Smut of Rice.</title>
        <authorList>
            <person name="Khanal S."/>
            <person name="Antony Babu S."/>
            <person name="Zhou X.G."/>
        </authorList>
    </citation>
    <scope>NUCLEOTIDE SEQUENCE</scope>
    <source>
        <strain evidence="4">TX6</strain>
    </source>
</reference>
<dbReference type="InterPro" id="IPR003591">
    <property type="entry name" value="Leu-rich_rpt_typical-subtyp"/>
</dbReference>
<name>A0AAN6GQ97_9BASI</name>
<feature type="region of interest" description="Disordered" evidence="3">
    <location>
        <begin position="1044"/>
        <end position="1082"/>
    </location>
</feature>
<feature type="compositionally biased region" description="Basic and acidic residues" evidence="3">
    <location>
        <begin position="937"/>
        <end position="948"/>
    </location>
</feature>
<evidence type="ECO:0000256" key="3">
    <source>
        <dbReference type="SAM" id="MobiDB-lite"/>
    </source>
</evidence>
<dbReference type="AlphaFoldDB" id="A0AAN6GQ97"/>
<accession>A0AAN6GQ97</accession>
<feature type="region of interest" description="Disordered" evidence="3">
    <location>
        <begin position="292"/>
        <end position="324"/>
    </location>
</feature>
<protein>
    <submittedName>
        <fullName evidence="4">Uncharacterized protein</fullName>
    </submittedName>
</protein>
<feature type="region of interest" description="Disordered" evidence="3">
    <location>
        <begin position="987"/>
        <end position="1010"/>
    </location>
</feature>
<evidence type="ECO:0000256" key="2">
    <source>
        <dbReference type="ARBA" id="ARBA00022737"/>
    </source>
</evidence>
<feature type="compositionally biased region" description="Polar residues" evidence="3">
    <location>
        <begin position="452"/>
        <end position="468"/>
    </location>
</feature>
<feature type="compositionally biased region" description="Polar residues" evidence="3">
    <location>
        <begin position="709"/>
        <end position="718"/>
    </location>
</feature>
<feature type="region of interest" description="Disordered" evidence="3">
    <location>
        <begin position="858"/>
        <end position="887"/>
    </location>
</feature>
<evidence type="ECO:0000313" key="4">
    <source>
        <dbReference type="EMBL" id="KAK0548252.1"/>
    </source>
</evidence>
<dbReference type="GO" id="GO:0005737">
    <property type="term" value="C:cytoplasm"/>
    <property type="evidence" value="ECO:0007669"/>
    <property type="project" value="TreeGrafter"/>
</dbReference>
<dbReference type="InterPro" id="IPR050216">
    <property type="entry name" value="LRR_domain-containing"/>
</dbReference>
<dbReference type="InterPro" id="IPR001611">
    <property type="entry name" value="Leu-rich_rpt"/>
</dbReference>
<feature type="compositionally biased region" description="Basic and acidic residues" evidence="3">
    <location>
        <begin position="44"/>
        <end position="54"/>
    </location>
</feature>
<keyword evidence="2" id="KW-0677">Repeat</keyword>
<sequence>MTSFNPYAAGYRSHNVDLSSSPNYRSSSLNQTSSPSPPSSPLFRAKDAMARDMIHSPPGRPGSSTAAVVRNMPSRAGSDALEPPVFTASSPSLKQHQPMFSSGSGSDSSATALSSSYERADSSLDISKAMPLMRHQSSMKPFASFPHPDYDLANPKRGLKRPLPTSPDAASRNGFSRMSSSRFVDHGTDSERRVRRSAGRNRAAATFSPLTPEDEIALEMLPTNDQPGGSPSFAYAKDDVLGSAFADVSDSSDDSWPDSSSPPLHALDIDSAAQSEQDALMATDEAIVSMPASRSEGMRSSLGPAFSPTSDAAKPAASSNPYRRSMSRTFSRVPSAGLPHPLSASYVPSPPSQPTIRSHRRISSHAEQAEGLLGTYSLVSQAGADAAGLMEEPAASGNVDDATHEIWTREINKAFEHCETSIVLNDRGLRYIDPNVADLGKMVTLPPLRRSPSPNATPTSLHAPRNGSSAESEWIPNLKFGGCQLNLANNKLIALPSALFQVENLRVLSLRGNEIRYLPPAIAELVNLKELNIGGNKIVRIQNRCFFEPAQAEENGLAQEYLPAEIQKLRLTTFTYFPNPFRKPPQSIPCPHRHAGTKGPCVHSTRLRVRPTWSLLVSLPKRPSEALSTSGSSQTPVKAVHIESVSQRREPVRQRPVGLSLRPLLLTHRSFGQSSLTSEDLRTPNNPLPEDPLLTSVGGAVDSTPLARSDSSTGPSSVGQGGASRMAPPPAPFRVSEQGPRFAHPNGHPAASQPLGTPTRLEEGATMESLQLGGPSMVTSTDQGFAAAELSNGMQANARFAAASNSRRPRVFDRTRSERQISEVLEGNMGDHGMLGTPPPQQQALSTREADLTAEVGTVAQPAVPTSERADPNPRPARPSAGLNGRIRIDNGRASHVSASEVADRGFPPLLGELCYRVLLSKDDDHSDSSTAASLTDAEHTPRQRESTGADSALPQLVLDRWDRDDLARLRGVQASGVLQTLEAARRSASKSWGSSATRKEEAERQWNRTRSFLKTQLETSSSSSGSSGGVAQAGVQLVSDEDANDAGADASANPWFSRCPNPEHVRRGADSVPTEAAQGELTSDWPIAPADQSRSPLFRRPAETRMEWVSHIAGYRIARPEVNTSVINLDTASPESLHGQADGGKALKEAALGQLVSEGECLPILWRGCSKGCLDFLDR</sequence>
<comment type="caution">
    <text evidence="4">The sequence shown here is derived from an EMBL/GenBank/DDBJ whole genome shotgun (WGS) entry which is preliminary data.</text>
</comment>
<dbReference type="EMBL" id="JAPDMZ010000140">
    <property type="protein sequence ID" value="KAK0548252.1"/>
    <property type="molecule type" value="Genomic_DNA"/>
</dbReference>
<feature type="region of interest" description="Disordered" evidence="3">
    <location>
        <begin position="673"/>
        <end position="756"/>
    </location>
</feature>
<feature type="compositionally biased region" description="Polar residues" evidence="3">
    <location>
        <begin position="87"/>
        <end position="100"/>
    </location>
</feature>
<evidence type="ECO:0000313" key="5">
    <source>
        <dbReference type="Proteomes" id="UP001176517"/>
    </source>
</evidence>
<dbReference type="SUPFAM" id="SSF52075">
    <property type="entry name" value="Outer arm dynein light chain 1"/>
    <property type="match status" value="1"/>
</dbReference>
<gene>
    <name evidence="4" type="ORF">OC846_004557</name>
</gene>
<proteinExistence type="predicted"/>
<feature type="region of interest" description="Disordered" evidence="3">
    <location>
        <begin position="246"/>
        <end position="273"/>
    </location>
</feature>
<feature type="region of interest" description="Disordered" evidence="3">
    <location>
        <begin position="926"/>
        <end position="952"/>
    </location>
</feature>
<keyword evidence="1" id="KW-0433">Leucine-rich repeat</keyword>
<dbReference type="PANTHER" id="PTHR48051">
    <property type="match status" value="1"/>
</dbReference>
<keyword evidence="5" id="KW-1185">Reference proteome</keyword>
<dbReference type="InterPro" id="IPR032675">
    <property type="entry name" value="LRR_dom_sf"/>
</dbReference>
<feature type="region of interest" description="Disordered" evidence="3">
    <location>
        <begin position="623"/>
        <end position="656"/>
    </location>
</feature>
<dbReference type="Pfam" id="PF13855">
    <property type="entry name" value="LRR_8"/>
    <property type="match status" value="1"/>
</dbReference>
<feature type="compositionally biased region" description="Low complexity" evidence="3">
    <location>
        <begin position="101"/>
        <end position="116"/>
    </location>
</feature>
<feature type="region of interest" description="Disordered" evidence="3">
    <location>
        <begin position="1"/>
        <end position="121"/>
    </location>
</feature>
<feature type="region of interest" description="Disordered" evidence="3">
    <location>
        <begin position="138"/>
        <end position="216"/>
    </location>
</feature>
<dbReference type="PANTHER" id="PTHR48051:SF1">
    <property type="entry name" value="RAS SUPPRESSOR PROTEIN 1"/>
    <property type="match status" value="1"/>
</dbReference>
<feature type="compositionally biased region" description="Basic and acidic residues" evidence="3">
    <location>
        <begin position="183"/>
        <end position="192"/>
    </location>
</feature>
<feature type="compositionally biased region" description="Low complexity" evidence="3">
    <location>
        <begin position="19"/>
        <end position="34"/>
    </location>
</feature>
<feature type="region of interest" description="Disordered" evidence="3">
    <location>
        <begin position="448"/>
        <end position="468"/>
    </location>
</feature>
<dbReference type="Gene3D" id="3.80.10.10">
    <property type="entry name" value="Ribonuclease Inhibitor"/>
    <property type="match status" value="1"/>
</dbReference>
<feature type="compositionally biased region" description="Polar residues" evidence="3">
    <location>
        <begin position="173"/>
        <end position="182"/>
    </location>
</feature>
<organism evidence="4 5">
    <name type="scientific">Tilletia horrida</name>
    <dbReference type="NCBI Taxonomy" id="155126"/>
    <lineage>
        <taxon>Eukaryota</taxon>
        <taxon>Fungi</taxon>
        <taxon>Dikarya</taxon>
        <taxon>Basidiomycota</taxon>
        <taxon>Ustilaginomycotina</taxon>
        <taxon>Exobasidiomycetes</taxon>
        <taxon>Tilletiales</taxon>
        <taxon>Tilletiaceae</taxon>
        <taxon>Tilletia</taxon>
    </lineage>
</organism>